<evidence type="ECO:0000256" key="1">
    <source>
        <dbReference type="SAM" id="MobiDB-lite"/>
    </source>
</evidence>
<feature type="compositionally biased region" description="Pro residues" evidence="1">
    <location>
        <begin position="79"/>
        <end position="97"/>
    </location>
</feature>
<accession>A0ABU7AZC7</accession>
<feature type="compositionally biased region" description="Polar residues" evidence="1">
    <location>
        <begin position="26"/>
        <end position="38"/>
    </location>
</feature>
<gene>
    <name evidence="2" type="ORF">ATANTOWER_012550</name>
</gene>
<evidence type="ECO:0000313" key="3">
    <source>
        <dbReference type="Proteomes" id="UP001345963"/>
    </source>
</evidence>
<proteinExistence type="predicted"/>
<sequence>MPQHAGHPRSCTTHPTAPSRPAGQLLHQSEATSQSMLQTAWARSPRRSPASPQLADRAPKPGTEIQRNASEPERAETPVPAPDNPQDPNPNPNPNPDPNQMARSFSRPPTPDGKQRTRV</sequence>
<keyword evidence="3" id="KW-1185">Reference proteome</keyword>
<feature type="region of interest" description="Disordered" evidence="1">
    <location>
        <begin position="1"/>
        <end position="119"/>
    </location>
</feature>
<comment type="caution">
    <text evidence="2">The sequence shown here is derived from an EMBL/GenBank/DDBJ whole genome shotgun (WGS) entry which is preliminary data.</text>
</comment>
<organism evidence="2 3">
    <name type="scientific">Ataeniobius toweri</name>
    <dbReference type="NCBI Taxonomy" id="208326"/>
    <lineage>
        <taxon>Eukaryota</taxon>
        <taxon>Metazoa</taxon>
        <taxon>Chordata</taxon>
        <taxon>Craniata</taxon>
        <taxon>Vertebrata</taxon>
        <taxon>Euteleostomi</taxon>
        <taxon>Actinopterygii</taxon>
        <taxon>Neopterygii</taxon>
        <taxon>Teleostei</taxon>
        <taxon>Neoteleostei</taxon>
        <taxon>Acanthomorphata</taxon>
        <taxon>Ovalentaria</taxon>
        <taxon>Atherinomorphae</taxon>
        <taxon>Cyprinodontiformes</taxon>
        <taxon>Goodeidae</taxon>
        <taxon>Ataeniobius</taxon>
    </lineage>
</organism>
<reference evidence="2 3" key="1">
    <citation type="submission" date="2021-07" db="EMBL/GenBank/DDBJ databases">
        <authorList>
            <person name="Palmer J.M."/>
        </authorList>
    </citation>
    <scope>NUCLEOTIDE SEQUENCE [LARGE SCALE GENOMIC DNA]</scope>
    <source>
        <strain evidence="2 3">AT_MEX2019</strain>
        <tissue evidence="2">Muscle</tissue>
    </source>
</reference>
<name>A0ABU7AZC7_9TELE</name>
<protein>
    <submittedName>
        <fullName evidence="2">Uncharacterized protein</fullName>
    </submittedName>
</protein>
<evidence type="ECO:0000313" key="2">
    <source>
        <dbReference type="EMBL" id="MED6242954.1"/>
    </source>
</evidence>
<dbReference type="Proteomes" id="UP001345963">
    <property type="component" value="Unassembled WGS sequence"/>
</dbReference>
<dbReference type="EMBL" id="JAHUTI010032169">
    <property type="protein sequence ID" value="MED6242954.1"/>
    <property type="molecule type" value="Genomic_DNA"/>
</dbReference>